<dbReference type="SUPFAM" id="SSF48452">
    <property type="entry name" value="TPR-like"/>
    <property type="match status" value="1"/>
</dbReference>
<comment type="subcellular location">
    <subcellularLocation>
        <location evidence="2">Cytoplasm</location>
    </subcellularLocation>
    <subcellularLocation>
        <location evidence="1">Peroxisome</location>
    </subcellularLocation>
</comment>
<feature type="repeat" description="TPR" evidence="8">
    <location>
        <begin position="678"/>
        <end position="711"/>
    </location>
</feature>
<feature type="repeat" description="TPR" evidence="8">
    <location>
        <begin position="610"/>
        <end position="643"/>
    </location>
</feature>
<dbReference type="Gene3D" id="1.25.40.10">
    <property type="entry name" value="Tetratricopeptide repeat domain"/>
    <property type="match status" value="1"/>
</dbReference>
<sequence length="748" mass="84540">MALRDLVMGGGGCAVPGTSSSANPLGGLAETLFGSASKTQERLQELPALPGLEEPSAIELAPSHYLPGLEYEPQIGHQSNGQVSEFLRGFHGPDYHSYQDAWKESGAPMPLQPQLHENAPPMFSEFERIYSQETGAFHPPMGGPSQPVLSGFLRSFFDSRQSEVPFHPVAPPQLGLSDGDKLRIRNRSSVMVHHVFADKGQQYAEAQVNALLHSLDIEPDLKTMGPQHGHHSELEEYWNDAHAGRISAMQKGRFVDNSDHWATEFSQRREDVRDPENWHQEFQQQHGNDWVNQFTEQQVSTRNLGRDLEAEQHLTREQSRIMAETLAQNPDPKFQNSKFLQFVSKMSRGDLILEDNQVKPNKADWADEFGKTNENWAAEFTAGEHAHRGDNWAEEFSQIGTSTAENDGWVDEFAKLNVKDWTEEFENQFSSTREDADGNWLDSYEKFVEEQVKGEQNLPSSSKWAYMFADQNPYMGHANPLKEGQELFRRGLLSEAVLALEAEVMKNPDNAEGWRLLGITHAENDDDKQSIASMVRARDAEPTNIEVLLSLGVSHTNELEQREALKYLRSWLQHHPRYNGLIPGDQVSGLNHAEVTHLFHEAARMAPVDADVHTVLGVLYNLSREYDRAIEAFQTALQLKPKDYSLWNKLGATLANSARSADALHAYQEALDQKPNYVRAWSNMGISYANQGRYEESVRYYVRALCMNPKAENAWQYLRISLSISGRGDLVDACDKRDLDLLQQEYPL</sequence>
<feature type="repeat" description="TPR" evidence="8">
    <location>
        <begin position="644"/>
        <end position="677"/>
    </location>
</feature>
<dbReference type="InterPro" id="IPR024111">
    <property type="entry name" value="PEX5/PEX5L"/>
</dbReference>
<dbReference type="AlphaFoldDB" id="A0A9D4ZKP1"/>
<dbReference type="Proteomes" id="UP000886520">
    <property type="component" value="Chromosome 7"/>
</dbReference>
<keyword evidence="7" id="KW-0576">Peroxisome</keyword>
<keyword evidence="5" id="KW-0677">Repeat</keyword>
<protein>
    <recommendedName>
        <fullName evidence="11">Peroxin-5</fullName>
    </recommendedName>
</protein>
<dbReference type="PANTHER" id="PTHR10130:SF0">
    <property type="entry name" value="GH08708P"/>
    <property type="match status" value="1"/>
</dbReference>
<dbReference type="PROSITE" id="PS50293">
    <property type="entry name" value="TPR_REGION"/>
    <property type="match status" value="2"/>
</dbReference>
<evidence type="ECO:0000256" key="2">
    <source>
        <dbReference type="ARBA" id="ARBA00004496"/>
    </source>
</evidence>
<evidence type="ECO:0000313" key="9">
    <source>
        <dbReference type="EMBL" id="KAI5077377.1"/>
    </source>
</evidence>
<dbReference type="InterPro" id="IPR019734">
    <property type="entry name" value="TPR_rpt"/>
</dbReference>
<evidence type="ECO:0000313" key="10">
    <source>
        <dbReference type="Proteomes" id="UP000886520"/>
    </source>
</evidence>
<dbReference type="InterPro" id="IPR011990">
    <property type="entry name" value="TPR-like_helical_dom_sf"/>
</dbReference>
<reference evidence="9" key="1">
    <citation type="submission" date="2021-01" db="EMBL/GenBank/DDBJ databases">
        <title>Adiantum capillus-veneris genome.</title>
        <authorList>
            <person name="Fang Y."/>
            <person name="Liao Q."/>
        </authorList>
    </citation>
    <scope>NUCLEOTIDE SEQUENCE</scope>
    <source>
        <strain evidence="9">H3</strain>
        <tissue evidence="9">Leaf</tissue>
    </source>
</reference>
<gene>
    <name evidence="9" type="ORF">GOP47_0007201</name>
</gene>
<evidence type="ECO:0000256" key="8">
    <source>
        <dbReference type="PROSITE-ProRule" id="PRU00339"/>
    </source>
</evidence>
<dbReference type="FunFam" id="1.25.40.10:FF:000110">
    <property type="entry name" value="Peroxisome biogenesis protein 5"/>
    <property type="match status" value="1"/>
</dbReference>
<dbReference type="OrthoDB" id="10006023at2759"/>
<dbReference type="SMART" id="SM00028">
    <property type="entry name" value="TPR"/>
    <property type="match status" value="5"/>
</dbReference>
<dbReference type="GO" id="GO:0005829">
    <property type="term" value="C:cytosol"/>
    <property type="evidence" value="ECO:0007669"/>
    <property type="project" value="TreeGrafter"/>
</dbReference>
<keyword evidence="10" id="KW-1185">Reference proteome</keyword>
<dbReference type="GO" id="GO:0005778">
    <property type="term" value="C:peroxisomal membrane"/>
    <property type="evidence" value="ECO:0007669"/>
    <property type="project" value="TreeGrafter"/>
</dbReference>
<evidence type="ECO:0000256" key="6">
    <source>
        <dbReference type="ARBA" id="ARBA00022803"/>
    </source>
</evidence>
<evidence type="ECO:0008006" key="11">
    <source>
        <dbReference type="Google" id="ProtNLM"/>
    </source>
</evidence>
<name>A0A9D4ZKP1_ADICA</name>
<evidence type="ECO:0000256" key="4">
    <source>
        <dbReference type="ARBA" id="ARBA00022490"/>
    </source>
</evidence>
<accession>A0A9D4ZKP1</accession>
<dbReference type="GO" id="GO:0016560">
    <property type="term" value="P:protein import into peroxisome matrix, docking"/>
    <property type="evidence" value="ECO:0007669"/>
    <property type="project" value="TreeGrafter"/>
</dbReference>
<evidence type="ECO:0000256" key="7">
    <source>
        <dbReference type="ARBA" id="ARBA00023140"/>
    </source>
</evidence>
<keyword evidence="4" id="KW-0963">Cytoplasm</keyword>
<comment type="caution">
    <text evidence="9">The sequence shown here is derived from an EMBL/GenBank/DDBJ whole genome shotgun (WGS) entry which is preliminary data.</text>
</comment>
<dbReference type="PROSITE" id="PS50005">
    <property type="entry name" value="TPR"/>
    <property type="match status" value="3"/>
</dbReference>
<evidence type="ECO:0000256" key="5">
    <source>
        <dbReference type="ARBA" id="ARBA00022737"/>
    </source>
</evidence>
<keyword evidence="6 8" id="KW-0802">TPR repeat</keyword>
<dbReference type="Pfam" id="PF00515">
    <property type="entry name" value="TPR_1"/>
    <property type="match status" value="2"/>
</dbReference>
<evidence type="ECO:0000256" key="3">
    <source>
        <dbReference type="ARBA" id="ARBA00005348"/>
    </source>
</evidence>
<dbReference type="PANTHER" id="PTHR10130">
    <property type="entry name" value="PEROXISOMAL TARGETING SIGNAL 1 RECEPTOR PEX5"/>
    <property type="match status" value="1"/>
</dbReference>
<comment type="similarity">
    <text evidence="3">Belongs to the peroxisomal targeting signal receptor family.</text>
</comment>
<organism evidence="9 10">
    <name type="scientific">Adiantum capillus-veneris</name>
    <name type="common">Maidenhair fern</name>
    <dbReference type="NCBI Taxonomy" id="13818"/>
    <lineage>
        <taxon>Eukaryota</taxon>
        <taxon>Viridiplantae</taxon>
        <taxon>Streptophyta</taxon>
        <taxon>Embryophyta</taxon>
        <taxon>Tracheophyta</taxon>
        <taxon>Polypodiopsida</taxon>
        <taxon>Polypodiidae</taxon>
        <taxon>Polypodiales</taxon>
        <taxon>Pteridineae</taxon>
        <taxon>Pteridaceae</taxon>
        <taxon>Vittarioideae</taxon>
        <taxon>Adiantum</taxon>
    </lineage>
</organism>
<dbReference type="EMBL" id="JABFUD020000007">
    <property type="protein sequence ID" value="KAI5077377.1"/>
    <property type="molecule type" value="Genomic_DNA"/>
</dbReference>
<proteinExistence type="inferred from homology"/>
<evidence type="ECO:0000256" key="1">
    <source>
        <dbReference type="ARBA" id="ARBA00004275"/>
    </source>
</evidence>
<dbReference type="Pfam" id="PF13432">
    <property type="entry name" value="TPR_16"/>
    <property type="match status" value="1"/>
</dbReference>
<dbReference type="GO" id="GO:0005052">
    <property type="term" value="F:peroxisome matrix targeting signal-1 binding"/>
    <property type="evidence" value="ECO:0007669"/>
    <property type="project" value="TreeGrafter"/>
</dbReference>